<accession>A0A7X0H5A5</accession>
<dbReference type="InterPro" id="IPR000917">
    <property type="entry name" value="Sulfatase_N"/>
</dbReference>
<keyword evidence="5" id="KW-0378">Hydrolase</keyword>
<evidence type="ECO:0000256" key="6">
    <source>
        <dbReference type="ARBA" id="ARBA00022837"/>
    </source>
</evidence>
<keyword evidence="4" id="KW-0732">Signal</keyword>
<comment type="caution">
    <text evidence="8">The sequence shown here is derived from an EMBL/GenBank/DDBJ whole genome shotgun (WGS) entry which is preliminary data.</text>
</comment>
<evidence type="ECO:0000256" key="3">
    <source>
        <dbReference type="ARBA" id="ARBA00022723"/>
    </source>
</evidence>
<dbReference type="PROSITE" id="PS00149">
    <property type="entry name" value="SULFATASE_2"/>
    <property type="match status" value="1"/>
</dbReference>
<gene>
    <name evidence="8" type="ORF">HNQ40_001194</name>
</gene>
<evidence type="ECO:0000256" key="2">
    <source>
        <dbReference type="ARBA" id="ARBA00008779"/>
    </source>
</evidence>
<dbReference type="Pfam" id="PF00884">
    <property type="entry name" value="Sulfatase"/>
    <property type="match status" value="1"/>
</dbReference>
<evidence type="ECO:0000256" key="5">
    <source>
        <dbReference type="ARBA" id="ARBA00022801"/>
    </source>
</evidence>
<evidence type="ECO:0000313" key="8">
    <source>
        <dbReference type="EMBL" id="MBB6429388.1"/>
    </source>
</evidence>
<dbReference type="CDD" id="cd16144">
    <property type="entry name" value="ARS_like"/>
    <property type="match status" value="1"/>
</dbReference>
<dbReference type="GO" id="GO:0004065">
    <property type="term" value="F:arylsulfatase activity"/>
    <property type="evidence" value="ECO:0007669"/>
    <property type="project" value="TreeGrafter"/>
</dbReference>
<dbReference type="PANTHER" id="PTHR42693">
    <property type="entry name" value="ARYLSULFATASE FAMILY MEMBER"/>
    <property type="match status" value="1"/>
</dbReference>
<dbReference type="InterPro" id="IPR017850">
    <property type="entry name" value="Alkaline_phosphatase_core_sf"/>
</dbReference>
<dbReference type="RefSeq" id="WP_184676970.1">
    <property type="nucleotide sequence ID" value="NZ_JACHGY010000001.1"/>
</dbReference>
<dbReference type="Proteomes" id="UP000541810">
    <property type="component" value="Unassembled WGS sequence"/>
</dbReference>
<dbReference type="Gene3D" id="3.40.720.10">
    <property type="entry name" value="Alkaline Phosphatase, subunit A"/>
    <property type="match status" value="1"/>
</dbReference>
<dbReference type="PANTHER" id="PTHR42693:SF42">
    <property type="entry name" value="ARYLSULFATASE G"/>
    <property type="match status" value="1"/>
</dbReference>
<protein>
    <submittedName>
        <fullName evidence="8">Arylsulfatase A-like enzyme</fullName>
    </submittedName>
</protein>
<dbReference type="SUPFAM" id="SSF53649">
    <property type="entry name" value="Alkaline phosphatase-like"/>
    <property type="match status" value="1"/>
</dbReference>
<name>A0A7X0H5A5_9BACT</name>
<keyword evidence="6" id="KW-0106">Calcium</keyword>
<evidence type="ECO:0000259" key="7">
    <source>
        <dbReference type="Pfam" id="PF00884"/>
    </source>
</evidence>
<dbReference type="EMBL" id="JACHGY010000001">
    <property type="protein sequence ID" value="MBB6429388.1"/>
    <property type="molecule type" value="Genomic_DNA"/>
</dbReference>
<dbReference type="Gene3D" id="3.30.1120.10">
    <property type="match status" value="1"/>
</dbReference>
<comment type="cofactor">
    <cofactor evidence="1">
        <name>Ca(2+)</name>
        <dbReference type="ChEBI" id="CHEBI:29108"/>
    </cofactor>
</comment>
<keyword evidence="3" id="KW-0479">Metal-binding</keyword>
<dbReference type="AlphaFoldDB" id="A0A7X0H5A5"/>
<sequence>MSQPNLLMILIDDLGWADLGCFGSSFYETPNLDRLAAKGLRFTDAYASAPVCSPTRAALLSGKHPARVGVTQWIGGHSVGQLQDVPYFYQLPASEKCLATALRDGGYQTWHVGKWHLGEGQCSPESHGFDVNVAGCGWGAPRHGYFSPYQCPTLSDGPEGEYLTDRITDEAIKLLENRDQDQPFFLNLWHYAVHTPIQAPAELIEKYRAKAERLGLDPEGPLEQGDHFACDHKKHLRIQRRHVQSHAAYAAMIENLDTNLGRVFDALDALGLTDDTLIVFSSDNGGLSTAEGSPTCNAPMAEGKGWMREGGNRVSQIASWPGTIAPGSETAVPVVTTDLYPTFLEAAGLPAEPLQHVDGVSLLPLLHGENAIDRDAIYWHYPHYSNQGDTPSGAVRAGRYKLIEHFEDGKLELFDLEADVSETNDISTEQPDRVASMHAQLVAWRKEVAALIPEPNPNWVPHVPGADEDPAEV</sequence>
<dbReference type="GO" id="GO:0046872">
    <property type="term" value="F:metal ion binding"/>
    <property type="evidence" value="ECO:0007669"/>
    <property type="project" value="UniProtKB-KW"/>
</dbReference>
<evidence type="ECO:0000313" key="9">
    <source>
        <dbReference type="Proteomes" id="UP000541810"/>
    </source>
</evidence>
<reference evidence="8 9" key="1">
    <citation type="submission" date="2020-08" db="EMBL/GenBank/DDBJ databases">
        <title>Genomic Encyclopedia of Type Strains, Phase IV (KMG-IV): sequencing the most valuable type-strain genomes for metagenomic binning, comparative biology and taxonomic classification.</title>
        <authorList>
            <person name="Goeker M."/>
        </authorList>
    </citation>
    <scope>NUCLEOTIDE SEQUENCE [LARGE SCALE GENOMIC DNA]</scope>
    <source>
        <strain evidence="8 9">DSM 103725</strain>
    </source>
</reference>
<comment type="similarity">
    <text evidence="2">Belongs to the sulfatase family.</text>
</comment>
<keyword evidence="9" id="KW-1185">Reference proteome</keyword>
<dbReference type="InterPro" id="IPR050738">
    <property type="entry name" value="Sulfatase"/>
</dbReference>
<dbReference type="InterPro" id="IPR024607">
    <property type="entry name" value="Sulfatase_CS"/>
</dbReference>
<organism evidence="8 9">
    <name type="scientific">Algisphaera agarilytica</name>
    <dbReference type="NCBI Taxonomy" id="1385975"/>
    <lineage>
        <taxon>Bacteria</taxon>
        <taxon>Pseudomonadati</taxon>
        <taxon>Planctomycetota</taxon>
        <taxon>Phycisphaerae</taxon>
        <taxon>Phycisphaerales</taxon>
        <taxon>Phycisphaeraceae</taxon>
        <taxon>Algisphaera</taxon>
    </lineage>
</organism>
<feature type="domain" description="Sulfatase N-terminal" evidence="7">
    <location>
        <begin position="4"/>
        <end position="348"/>
    </location>
</feature>
<evidence type="ECO:0000256" key="1">
    <source>
        <dbReference type="ARBA" id="ARBA00001913"/>
    </source>
</evidence>
<proteinExistence type="inferred from homology"/>
<evidence type="ECO:0000256" key="4">
    <source>
        <dbReference type="ARBA" id="ARBA00022729"/>
    </source>
</evidence>